<evidence type="ECO:0000313" key="3">
    <source>
        <dbReference type="Proteomes" id="UP001358586"/>
    </source>
</evidence>
<organism evidence="2 3">
    <name type="scientific">Gossypium arboreum</name>
    <name type="common">Tree cotton</name>
    <name type="synonym">Gossypium nanking</name>
    <dbReference type="NCBI Taxonomy" id="29729"/>
    <lineage>
        <taxon>Eukaryota</taxon>
        <taxon>Viridiplantae</taxon>
        <taxon>Streptophyta</taxon>
        <taxon>Embryophyta</taxon>
        <taxon>Tracheophyta</taxon>
        <taxon>Spermatophyta</taxon>
        <taxon>Magnoliopsida</taxon>
        <taxon>eudicotyledons</taxon>
        <taxon>Gunneridae</taxon>
        <taxon>Pentapetalae</taxon>
        <taxon>rosids</taxon>
        <taxon>malvids</taxon>
        <taxon>Malvales</taxon>
        <taxon>Malvaceae</taxon>
        <taxon>Malvoideae</taxon>
        <taxon>Gossypium</taxon>
    </lineage>
</organism>
<feature type="compositionally biased region" description="Basic and acidic residues" evidence="1">
    <location>
        <begin position="1"/>
        <end position="14"/>
    </location>
</feature>
<name>A0ABR0PH14_GOSAR</name>
<comment type="caution">
    <text evidence="2">The sequence shown here is derived from an EMBL/GenBank/DDBJ whole genome shotgun (WGS) entry which is preliminary data.</text>
</comment>
<evidence type="ECO:0000256" key="1">
    <source>
        <dbReference type="SAM" id="MobiDB-lite"/>
    </source>
</evidence>
<dbReference type="Proteomes" id="UP001358586">
    <property type="component" value="Chromosome 7"/>
</dbReference>
<feature type="region of interest" description="Disordered" evidence="1">
    <location>
        <begin position="1"/>
        <end position="42"/>
    </location>
</feature>
<gene>
    <name evidence="2" type="ORF">PVK06_025549</name>
</gene>
<reference evidence="2 3" key="1">
    <citation type="submission" date="2023-03" db="EMBL/GenBank/DDBJ databases">
        <title>WGS of Gossypium arboreum.</title>
        <authorList>
            <person name="Yu D."/>
        </authorList>
    </citation>
    <scope>NUCLEOTIDE SEQUENCE [LARGE SCALE GENOMIC DNA]</scope>
    <source>
        <tissue evidence="2">Leaf</tissue>
    </source>
</reference>
<dbReference type="EMBL" id="JARKNE010000007">
    <property type="protein sequence ID" value="KAK5820502.1"/>
    <property type="molecule type" value="Genomic_DNA"/>
</dbReference>
<accession>A0ABR0PH14</accession>
<evidence type="ECO:0000313" key="2">
    <source>
        <dbReference type="EMBL" id="KAK5820502.1"/>
    </source>
</evidence>
<proteinExistence type="predicted"/>
<keyword evidence="3" id="KW-1185">Reference proteome</keyword>
<sequence length="67" mass="7976">MDDNKYRYLYEQHKSNQKSRRSKGASTNQWSSSSRCGENEYSYKSPYESYDLENDILEYPDELSCNS</sequence>
<feature type="compositionally biased region" description="Polar residues" evidence="1">
    <location>
        <begin position="24"/>
        <end position="36"/>
    </location>
</feature>
<protein>
    <submittedName>
        <fullName evidence="2">Uncharacterized protein</fullName>
    </submittedName>
</protein>